<organism evidence="1 2">
    <name type="scientific">Streptomyces luteolifulvus</name>
    <dbReference type="NCBI Taxonomy" id="2615112"/>
    <lineage>
        <taxon>Bacteria</taxon>
        <taxon>Bacillati</taxon>
        <taxon>Actinomycetota</taxon>
        <taxon>Actinomycetes</taxon>
        <taxon>Kitasatosporales</taxon>
        <taxon>Streptomycetaceae</taxon>
        <taxon>Streptomyces</taxon>
    </lineage>
</organism>
<comment type="caution">
    <text evidence="1">The sequence shown here is derived from an EMBL/GenBank/DDBJ whole genome shotgun (WGS) entry which is preliminary data.</text>
</comment>
<dbReference type="GO" id="GO:0005524">
    <property type="term" value="F:ATP binding"/>
    <property type="evidence" value="ECO:0007669"/>
    <property type="project" value="UniProtKB-KW"/>
</dbReference>
<dbReference type="SUPFAM" id="SSF53474">
    <property type="entry name" value="alpha/beta-Hydrolases"/>
    <property type="match status" value="1"/>
</dbReference>
<sequence length="310" mass="33802">MARVVVVHGIGKEFLGPETMRTMLGPALEDGIRLAGGPRLSERDVACAFYGDLYFEAGTRSTGLDLPPWDESDVEDGIEVELLAAWWKQAARVDEAVTGPHEDGTRGLVGYGTSRVLLSQRVREALDALAGSQFFGRVSDRLLIFALKQVRRYLTEPELREAVRGRLADEITDETSVLVAHSLGSVVAYEALHANPDWPVTDLVTLGSPLGLRGVVHDRLDPPPVDGVGPWPGGIRRWTNIADRGDIVALPDTLADHFGPREGELRITDLRITNGTRMHDLTRYLTARKTGEAITKGLLDPGSSKGGEKR</sequence>
<keyword evidence="1" id="KW-0547">Nucleotide-binding</keyword>
<proteinExistence type="predicted"/>
<dbReference type="Gene3D" id="3.40.50.1820">
    <property type="entry name" value="alpha/beta hydrolase"/>
    <property type="match status" value="1"/>
</dbReference>
<keyword evidence="1" id="KW-0067">ATP-binding</keyword>
<dbReference type="InterPro" id="IPR029058">
    <property type="entry name" value="AB_hydrolase_fold"/>
</dbReference>
<dbReference type="Proteomes" id="UP000442707">
    <property type="component" value="Unassembled WGS sequence"/>
</dbReference>
<evidence type="ECO:0000313" key="1">
    <source>
        <dbReference type="EMBL" id="KAB1142341.1"/>
    </source>
</evidence>
<keyword evidence="2" id="KW-1185">Reference proteome</keyword>
<reference evidence="1 2" key="1">
    <citation type="submission" date="2019-09" db="EMBL/GenBank/DDBJ databases">
        <title>Screening of Novel Bioactive Compounds from Soil-Associated.</title>
        <authorList>
            <person name="Zhao S."/>
        </authorList>
    </citation>
    <scope>NUCLEOTIDE SEQUENCE [LARGE SCALE GENOMIC DNA]</scope>
    <source>
        <strain evidence="1 2">HIT-DPA4</strain>
    </source>
</reference>
<gene>
    <name evidence="1" type="ORF">F7R91_29260</name>
</gene>
<dbReference type="EMBL" id="VZRB01000025">
    <property type="protein sequence ID" value="KAB1142341.1"/>
    <property type="molecule type" value="Genomic_DNA"/>
</dbReference>
<accession>A0A6H9UU98</accession>
<name>A0A6H9UU98_9ACTN</name>
<dbReference type="AlphaFoldDB" id="A0A6H9UU98"/>
<evidence type="ECO:0000313" key="2">
    <source>
        <dbReference type="Proteomes" id="UP000442707"/>
    </source>
</evidence>
<protein>
    <submittedName>
        <fullName evidence="1">Antibiotic ABC transporter ATP-binding protein</fullName>
    </submittedName>
</protein>